<evidence type="ECO:0000313" key="8">
    <source>
        <dbReference type="EMBL" id="HGE99622.1"/>
    </source>
</evidence>
<dbReference type="GO" id="GO:0003998">
    <property type="term" value="F:acylphosphatase activity"/>
    <property type="evidence" value="ECO:0007669"/>
    <property type="project" value="UniProtKB-EC"/>
</dbReference>
<dbReference type="EMBL" id="DTMQ01000040">
    <property type="protein sequence ID" value="HGE99622.1"/>
    <property type="molecule type" value="Genomic_DNA"/>
</dbReference>
<accession>A0A7C3UX67</accession>
<comment type="similarity">
    <text evidence="1 6">Belongs to the acylphosphatase family.</text>
</comment>
<dbReference type="EC" id="3.6.1.7" evidence="2 4"/>
<name>A0A7C3UX67_UNCW3</name>
<evidence type="ECO:0000256" key="5">
    <source>
        <dbReference type="RuleBase" id="RU000553"/>
    </source>
</evidence>
<evidence type="ECO:0000256" key="2">
    <source>
        <dbReference type="ARBA" id="ARBA00012150"/>
    </source>
</evidence>
<evidence type="ECO:0000256" key="1">
    <source>
        <dbReference type="ARBA" id="ARBA00005614"/>
    </source>
</evidence>
<dbReference type="PROSITE" id="PS00150">
    <property type="entry name" value="ACYLPHOSPHATASE_1"/>
    <property type="match status" value="1"/>
</dbReference>
<dbReference type="PANTHER" id="PTHR47268">
    <property type="entry name" value="ACYLPHOSPHATASE"/>
    <property type="match status" value="1"/>
</dbReference>
<proteinExistence type="inferred from homology"/>
<organism evidence="8">
    <name type="scientific">candidate division WOR-3 bacterium</name>
    <dbReference type="NCBI Taxonomy" id="2052148"/>
    <lineage>
        <taxon>Bacteria</taxon>
        <taxon>Bacteria division WOR-3</taxon>
    </lineage>
</organism>
<protein>
    <recommendedName>
        <fullName evidence="2 4">Acylphosphatase</fullName>
        <ecNumber evidence="2 4">3.6.1.7</ecNumber>
    </recommendedName>
</protein>
<dbReference type="PROSITE" id="PS00151">
    <property type="entry name" value="ACYLPHOSPHATASE_2"/>
    <property type="match status" value="1"/>
</dbReference>
<feature type="active site" evidence="4">
    <location>
        <position position="18"/>
    </location>
</feature>
<evidence type="ECO:0000256" key="6">
    <source>
        <dbReference type="RuleBase" id="RU004168"/>
    </source>
</evidence>
<dbReference type="InterPro" id="IPR001792">
    <property type="entry name" value="Acylphosphatase-like_dom"/>
</dbReference>
<keyword evidence="4 5" id="KW-0378">Hydrolase</keyword>
<dbReference type="InterPro" id="IPR017968">
    <property type="entry name" value="Acylphosphatase_CS"/>
</dbReference>
<evidence type="ECO:0000259" key="7">
    <source>
        <dbReference type="PROSITE" id="PS51160"/>
    </source>
</evidence>
<gene>
    <name evidence="8" type="ORF">ENX07_06100</name>
</gene>
<sequence>MKRLHLYISGIVQGVFFRDFTRRTAKALNIKGWVRNLPDGRVEVVAEGEEEKMGDFLQRLHQGPPHARVTDIEVIYEKPTGEFTDFNVIYL</sequence>
<dbReference type="InterPro" id="IPR020456">
    <property type="entry name" value="Acylphosphatase"/>
</dbReference>
<dbReference type="Pfam" id="PF00708">
    <property type="entry name" value="Acylphosphatase"/>
    <property type="match status" value="1"/>
</dbReference>
<dbReference type="InterPro" id="IPR036046">
    <property type="entry name" value="Acylphosphatase-like_dom_sf"/>
</dbReference>
<evidence type="ECO:0000256" key="3">
    <source>
        <dbReference type="ARBA" id="ARBA00047645"/>
    </source>
</evidence>
<evidence type="ECO:0000256" key="4">
    <source>
        <dbReference type="PROSITE-ProRule" id="PRU00520"/>
    </source>
</evidence>
<reference evidence="8" key="1">
    <citation type="journal article" date="2020" name="mSystems">
        <title>Genome- and Community-Level Interaction Insights into Carbon Utilization and Element Cycling Functions of Hydrothermarchaeota in Hydrothermal Sediment.</title>
        <authorList>
            <person name="Zhou Z."/>
            <person name="Liu Y."/>
            <person name="Xu W."/>
            <person name="Pan J."/>
            <person name="Luo Z.H."/>
            <person name="Li M."/>
        </authorList>
    </citation>
    <scope>NUCLEOTIDE SEQUENCE [LARGE SCALE GENOMIC DNA]</scope>
    <source>
        <strain evidence="8">SpSt-906</strain>
    </source>
</reference>
<dbReference type="Gene3D" id="3.30.70.100">
    <property type="match status" value="1"/>
</dbReference>
<dbReference type="PANTHER" id="PTHR47268:SF4">
    <property type="entry name" value="ACYLPHOSPHATASE"/>
    <property type="match status" value="1"/>
</dbReference>
<comment type="catalytic activity">
    <reaction evidence="3 4 5">
        <text>an acyl phosphate + H2O = a carboxylate + phosphate + H(+)</text>
        <dbReference type="Rhea" id="RHEA:14965"/>
        <dbReference type="ChEBI" id="CHEBI:15377"/>
        <dbReference type="ChEBI" id="CHEBI:15378"/>
        <dbReference type="ChEBI" id="CHEBI:29067"/>
        <dbReference type="ChEBI" id="CHEBI:43474"/>
        <dbReference type="ChEBI" id="CHEBI:59918"/>
        <dbReference type="EC" id="3.6.1.7"/>
    </reaction>
</comment>
<dbReference type="SUPFAM" id="SSF54975">
    <property type="entry name" value="Acylphosphatase/BLUF domain-like"/>
    <property type="match status" value="1"/>
</dbReference>
<feature type="domain" description="Acylphosphatase-like" evidence="7">
    <location>
        <begin position="3"/>
        <end position="90"/>
    </location>
</feature>
<feature type="active site" evidence="4">
    <location>
        <position position="36"/>
    </location>
</feature>
<dbReference type="AlphaFoldDB" id="A0A7C3UX67"/>
<dbReference type="PROSITE" id="PS51160">
    <property type="entry name" value="ACYLPHOSPHATASE_3"/>
    <property type="match status" value="1"/>
</dbReference>
<comment type="caution">
    <text evidence="8">The sequence shown here is derived from an EMBL/GenBank/DDBJ whole genome shotgun (WGS) entry which is preliminary data.</text>
</comment>